<organism evidence="1">
    <name type="scientific">uncultured Caudovirales phage</name>
    <dbReference type="NCBI Taxonomy" id="2100421"/>
    <lineage>
        <taxon>Viruses</taxon>
        <taxon>Duplodnaviria</taxon>
        <taxon>Heunggongvirae</taxon>
        <taxon>Uroviricota</taxon>
        <taxon>Caudoviricetes</taxon>
        <taxon>Peduoviridae</taxon>
        <taxon>Maltschvirus</taxon>
        <taxon>Maltschvirus maltsch</taxon>
    </lineage>
</organism>
<gene>
    <name evidence="1" type="ORF">UFOVP365_35</name>
</gene>
<dbReference type="EMBL" id="LR798309">
    <property type="protein sequence ID" value="CAB5222889.1"/>
    <property type="molecule type" value="Genomic_DNA"/>
</dbReference>
<accession>A0A6J7WXU5</accession>
<evidence type="ECO:0000313" key="1">
    <source>
        <dbReference type="EMBL" id="CAB5222889.1"/>
    </source>
</evidence>
<proteinExistence type="predicted"/>
<reference evidence="1" key="1">
    <citation type="submission" date="2020-05" db="EMBL/GenBank/DDBJ databases">
        <authorList>
            <person name="Chiriac C."/>
            <person name="Salcher M."/>
            <person name="Ghai R."/>
            <person name="Kavagutti S V."/>
        </authorList>
    </citation>
    <scope>NUCLEOTIDE SEQUENCE</scope>
</reference>
<sequence length="248" mass="26838">MVTLTIDDVFSAGSVELAIVSWAQKNDDVNAGPEKSALVGLNEGARIYIDTADGRTCEQIGAESTDPEAIMDIGGSYYTVSDWSETSVVELEVPTIDEALERPDVARKMARAAKSTHYAESDLSGWHELIEELDEIEGAAITLRGYGDMYTGGCVADAAHAWLDAGIEDDGSIGSWCDIGCWDADTASKWIAAGLSPDDVEIAAKRIEEQLPDDQMSSRYHGGIVYACCNNDMAYQDVITMHRQIQAE</sequence>
<name>A0A6J7WXU5_9CAUD</name>
<protein>
    <submittedName>
        <fullName evidence="1">Uncharacterized protein</fullName>
    </submittedName>
</protein>